<evidence type="ECO:0000256" key="8">
    <source>
        <dbReference type="ARBA" id="ARBA00023268"/>
    </source>
</evidence>
<keyword evidence="6" id="KW-0418">Kinase</keyword>
<keyword evidence="5" id="KW-0547">Nucleotide-binding</keyword>
<evidence type="ECO:0000259" key="12">
    <source>
        <dbReference type="Pfam" id="PF01467"/>
    </source>
</evidence>
<keyword evidence="4 13" id="KW-0548">Nucleotidyltransferase</keyword>
<dbReference type="Pfam" id="PF01467">
    <property type="entry name" value="CTP_transf_like"/>
    <property type="match status" value="1"/>
</dbReference>
<dbReference type="PANTHER" id="PTHR46969">
    <property type="entry name" value="BIFUNCTIONAL PROTEIN HLDE"/>
    <property type="match status" value="1"/>
</dbReference>
<evidence type="ECO:0000256" key="9">
    <source>
        <dbReference type="ARBA" id="ARBA00023277"/>
    </source>
</evidence>
<dbReference type="PROSITE" id="PS00583">
    <property type="entry name" value="PFKB_KINASES_1"/>
    <property type="match status" value="1"/>
</dbReference>
<dbReference type="InterPro" id="IPR011914">
    <property type="entry name" value="RfaE_dom_II"/>
</dbReference>
<name>A0ABV6HLF4_9SPHI</name>
<dbReference type="InterPro" id="IPR004821">
    <property type="entry name" value="Cyt_trans-like"/>
</dbReference>
<evidence type="ECO:0000256" key="2">
    <source>
        <dbReference type="ARBA" id="ARBA00012519"/>
    </source>
</evidence>
<evidence type="ECO:0000256" key="5">
    <source>
        <dbReference type="ARBA" id="ARBA00022741"/>
    </source>
</evidence>
<evidence type="ECO:0000313" key="13">
    <source>
        <dbReference type="EMBL" id="MFC0319526.1"/>
    </source>
</evidence>
<dbReference type="RefSeq" id="WP_130855884.1">
    <property type="nucleotide sequence ID" value="NZ_JBHLWO010000002.1"/>
</dbReference>
<dbReference type="SUPFAM" id="SSF53613">
    <property type="entry name" value="Ribokinase-like"/>
    <property type="match status" value="1"/>
</dbReference>
<dbReference type="SUPFAM" id="SSF52374">
    <property type="entry name" value="Nucleotidylyl transferase"/>
    <property type="match status" value="1"/>
</dbReference>
<evidence type="ECO:0000256" key="10">
    <source>
        <dbReference type="ARBA" id="ARBA00047428"/>
    </source>
</evidence>
<dbReference type="NCBIfam" id="TIGR00125">
    <property type="entry name" value="cyt_tran_rel"/>
    <property type="match status" value="1"/>
</dbReference>
<reference evidence="13 14" key="1">
    <citation type="submission" date="2024-09" db="EMBL/GenBank/DDBJ databases">
        <authorList>
            <person name="Sun Q."/>
            <person name="Mori K."/>
        </authorList>
    </citation>
    <scope>NUCLEOTIDE SEQUENCE [LARGE SCALE GENOMIC DNA]</scope>
    <source>
        <strain evidence="13 14">CCM 7765</strain>
    </source>
</reference>
<dbReference type="NCBIfam" id="TIGR02199">
    <property type="entry name" value="rfaE_dom_II"/>
    <property type="match status" value="1"/>
</dbReference>
<gene>
    <name evidence="13" type="primary">rfaE2</name>
    <name evidence="13" type="ORF">ACFFI0_14490</name>
</gene>
<keyword evidence="9" id="KW-0119">Carbohydrate metabolism</keyword>
<feature type="domain" description="Carbohydrate kinase PfkB" evidence="11">
    <location>
        <begin position="15"/>
        <end position="315"/>
    </location>
</feature>
<keyword evidence="8" id="KW-0511">Multifunctional enzyme</keyword>
<dbReference type="EMBL" id="JBHLWO010000002">
    <property type="protein sequence ID" value="MFC0319526.1"/>
    <property type="molecule type" value="Genomic_DNA"/>
</dbReference>
<evidence type="ECO:0000256" key="1">
    <source>
        <dbReference type="ARBA" id="ARBA00004713"/>
    </source>
</evidence>
<keyword evidence="7" id="KW-0067">ATP-binding</keyword>
<feature type="domain" description="Cytidyltransferase-like" evidence="12">
    <location>
        <begin position="353"/>
        <end position="482"/>
    </location>
</feature>
<proteinExistence type="predicted"/>
<dbReference type="InterPro" id="IPR029056">
    <property type="entry name" value="Ribokinase-like"/>
</dbReference>
<comment type="pathway">
    <text evidence="1">Bacterial outer membrane biogenesis; LPS core biosynthesis.</text>
</comment>
<dbReference type="Proteomes" id="UP001589774">
    <property type="component" value="Unassembled WGS sequence"/>
</dbReference>
<dbReference type="Pfam" id="PF00294">
    <property type="entry name" value="PfkB"/>
    <property type="match status" value="1"/>
</dbReference>
<sequence length="498" mass="55129">MSQRLIDLVHQFKEKKVLVIGDFILDVFINGTTSRISPEAPVPVVDVQKKMLCLGGAGNVAANLQALGATTLLCSVIGEDLYESSVKPLLKRHKIQEQYLVHDNKRRTEVKTRVLADQHTIVRFDEGDHCSLSESSESLLIDLLADAYQACDAVIIADYEKGVISARVIAALIQLQTRYPRFIAIDSKRLFSFSALRPTVVKPNYKQALNLLNIETMPDRIAQVDQISKQLIEKTRAKYVALTLDSDGAVWIERGQKSLHLPVDPVYNPNVCGAGDTYLATATLALVSNAEKIEAAQIAAIASHCVIEKSGTSVCHAIDIVDKIVNKTKILTSTSLLTSLTDQLKAKNKRIIFTNGCFDIMHCGHTHYLQEARKMGDVLIVGVNSDESVRRLKGKSRPINILKDRMHVLAAFSSIDYIISFGNENDEDNPANLIRALKPDIVVKGEDYRNKQMPELQAINEVGAKLVLLPFTHGKSTTNIIRRIQENSSPNQVTKMKA</sequence>
<evidence type="ECO:0000313" key="14">
    <source>
        <dbReference type="Proteomes" id="UP001589774"/>
    </source>
</evidence>
<comment type="catalytic activity">
    <reaction evidence="10">
        <text>D-glycero-beta-D-manno-heptose 1-phosphate + ATP + H(+) = ADP-D-glycero-beta-D-manno-heptose + diphosphate</text>
        <dbReference type="Rhea" id="RHEA:27465"/>
        <dbReference type="ChEBI" id="CHEBI:15378"/>
        <dbReference type="ChEBI" id="CHEBI:30616"/>
        <dbReference type="ChEBI" id="CHEBI:33019"/>
        <dbReference type="ChEBI" id="CHEBI:59967"/>
        <dbReference type="ChEBI" id="CHEBI:61593"/>
        <dbReference type="EC" id="2.7.7.70"/>
    </reaction>
</comment>
<dbReference type="InterPro" id="IPR011611">
    <property type="entry name" value="PfkB_dom"/>
</dbReference>
<accession>A0ABV6HLF4</accession>
<keyword evidence="14" id="KW-1185">Reference proteome</keyword>
<comment type="caution">
    <text evidence="13">The sequence shown here is derived from an EMBL/GenBank/DDBJ whole genome shotgun (WGS) entry which is preliminary data.</text>
</comment>
<evidence type="ECO:0000259" key="11">
    <source>
        <dbReference type="Pfam" id="PF00294"/>
    </source>
</evidence>
<keyword evidence="3" id="KW-0808">Transferase</keyword>
<organism evidence="13 14">
    <name type="scientific">Olivibacter oleidegradans</name>
    <dbReference type="NCBI Taxonomy" id="760123"/>
    <lineage>
        <taxon>Bacteria</taxon>
        <taxon>Pseudomonadati</taxon>
        <taxon>Bacteroidota</taxon>
        <taxon>Sphingobacteriia</taxon>
        <taxon>Sphingobacteriales</taxon>
        <taxon>Sphingobacteriaceae</taxon>
        <taxon>Olivibacter</taxon>
    </lineage>
</organism>
<dbReference type="EC" id="2.7.7.70" evidence="2"/>
<protein>
    <recommendedName>
        <fullName evidence="2">D-glycero-beta-D-manno-heptose 1-phosphate adenylyltransferase</fullName>
        <ecNumber evidence="2">2.7.7.70</ecNumber>
    </recommendedName>
</protein>
<dbReference type="PANTHER" id="PTHR46969:SF1">
    <property type="entry name" value="BIFUNCTIONAL PROTEIN HLDE"/>
    <property type="match status" value="1"/>
</dbReference>
<dbReference type="Gene3D" id="3.40.50.620">
    <property type="entry name" value="HUPs"/>
    <property type="match status" value="1"/>
</dbReference>
<dbReference type="InterPro" id="IPR002173">
    <property type="entry name" value="Carboh/pur_kinase_PfkB_CS"/>
</dbReference>
<evidence type="ECO:0000256" key="4">
    <source>
        <dbReference type="ARBA" id="ARBA00022695"/>
    </source>
</evidence>
<evidence type="ECO:0000256" key="7">
    <source>
        <dbReference type="ARBA" id="ARBA00022840"/>
    </source>
</evidence>
<dbReference type="Gene3D" id="3.40.1190.20">
    <property type="match status" value="1"/>
</dbReference>
<dbReference type="GO" id="GO:0016779">
    <property type="term" value="F:nucleotidyltransferase activity"/>
    <property type="evidence" value="ECO:0007669"/>
    <property type="project" value="UniProtKB-KW"/>
</dbReference>
<dbReference type="InterPro" id="IPR014729">
    <property type="entry name" value="Rossmann-like_a/b/a_fold"/>
</dbReference>
<evidence type="ECO:0000256" key="3">
    <source>
        <dbReference type="ARBA" id="ARBA00022679"/>
    </source>
</evidence>
<evidence type="ECO:0000256" key="6">
    <source>
        <dbReference type="ARBA" id="ARBA00022777"/>
    </source>
</evidence>